<name>A0ABP6RLB7_9PSEU</name>
<keyword evidence="2" id="KW-1185">Reference proteome</keyword>
<sequence length="42" mass="4841">MAARYLPASRVDEFVEFERAQLGEHVVIRMRPEHWLSADLGG</sequence>
<evidence type="ECO:0000313" key="1">
    <source>
        <dbReference type="EMBL" id="GAA3354777.1"/>
    </source>
</evidence>
<gene>
    <name evidence="1" type="ORF">GCM10020366_12220</name>
</gene>
<comment type="caution">
    <text evidence="1">The sequence shown here is derived from an EMBL/GenBank/DDBJ whole genome shotgun (WGS) entry which is preliminary data.</text>
</comment>
<reference evidence="2" key="1">
    <citation type="journal article" date="2019" name="Int. J. Syst. Evol. Microbiol.">
        <title>The Global Catalogue of Microorganisms (GCM) 10K type strain sequencing project: providing services to taxonomists for standard genome sequencing and annotation.</title>
        <authorList>
            <consortium name="The Broad Institute Genomics Platform"/>
            <consortium name="The Broad Institute Genome Sequencing Center for Infectious Disease"/>
            <person name="Wu L."/>
            <person name="Ma J."/>
        </authorList>
    </citation>
    <scope>NUCLEOTIDE SEQUENCE [LARGE SCALE GENOMIC DNA]</scope>
    <source>
        <strain evidence="2">JCM 9687</strain>
    </source>
</reference>
<accession>A0ABP6RLB7</accession>
<protein>
    <submittedName>
        <fullName evidence="1">Uncharacterized protein</fullName>
    </submittedName>
</protein>
<organism evidence="1 2">
    <name type="scientific">Saccharopolyspora gregorii</name>
    <dbReference type="NCBI Taxonomy" id="33914"/>
    <lineage>
        <taxon>Bacteria</taxon>
        <taxon>Bacillati</taxon>
        <taxon>Actinomycetota</taxon>
        <taxon>Actinomycetes</taxon>
        <taxon>Pseudonocardiales</taxon>
        <taxon>Pseudonocardiaceae</taxon>
        <taxon>Saccharopolyspora</taxon>
    </lineage>
</organism>
<dbReference type="Proteomes" id="UP001500483">
    <property type="component" value="Unassembled WGS sequence"/>
</dbReference>
<dbReference type="EMBL" id="BAAAYK010000038">
    <property type="protein sequence ID" value="GAA3354777.1"/>
    <property type="molecule type" value="Genomic_DNA"/>
</dbReference>
<evidence type="ECO:0000313" key="2">
    <source>
        <dbReference type="Proteomes" id="UP001500483"/>
    </source>
</evidence>
<dbReference type="RefSeq" id="WP_344924889.1">
    <property type="nucleotide sequence ID" value="NZ_BAAAYK010000038.1"/>
</dbReference>
<proteinExistence type="predicted"/>